<dbReference type="PRINTS" id="PR00702">
    <property type="entry name" value="ACRIFLAVINRP"/>
</dbReference>
<feature type="transmembrane region" description="Helical" evidence="1">
    <location>
        <begin position="464"/>
        <end position="491"/>
    </location>
</feature>
<accession>A0A5K7ZI67</accession>
<feature type="transmembrane region" description="Helical" evidence="1">
    <location>
        <begin position="527"/>
        <end position="544"/>
    </location>
</feature>
<keyword evidence="1" id="KW-1133">Transmembrane helix</keyword>
<dbReference type="PANTHER" id="PTHR32063">
    <property type="match status" value="1"/>
</dbReference>
<feature type="transmembrane region" description="Helical" evidence="1">
    <location>
        <begin position="339"/>
        <end position="372"/>
    </location>
</feature>
<dbReference type="AlphaFoldDB" id="A0A5K7ZI67"/>
<evidence type="ECO:0000313" key="3">
    <source>
        <dbReference type="Proteomes" id="UP000425960"/>
    </source>
</evidence>
<feature type="transmembrane region" description="Helical" evidence="1">
    <location>
        <begin position="12"/>
        <end position="30"/>
    </location>
</feature>
<evidence type="ECO:0000256" key="1">
    <source>
        <dbReference type="SAM" id="Phobius"/>
    </source>
</evidence>
<dbReference type="RefSeq" id="WP_155321857.1">
    <property type="nucleotide sequence ID" value="NZ_AP021876.1"/>
</dbReference>
<feature type="transmembrane region" description="Helical" evidence="1">
    <location>
        <begin position="990"/>
        <end position="1014"/>
    </location>
</feature>
<name>A0A5K7ZI67_9BACT</name>
<dbReference type="KEGG" id="dov:DSCO28_16200"/>
<feature type="transmembrane region" description="Helical" evidence="1">
    <location>
        <begin position="911"/>
        <end position="935"/>
    </location>
</feature>
<dbReference type="Gene3D" id="3.30.70.1320">
    <property type="entry name" value="Multidrug efflux transporter AcrB pore domain like"/>
    <property type="match status" value="1"/>
</dbReference>
<dbReference type="InterPro" id="IPR001036">
    <property type="entry name" value="Acrflvin-R"/>
</dbReference>
<feature type="transmembrane region" description="Helical" evidence="1">
    <location>
        <begin position="428"/>
        <end position="452"/>
    </location>
</feature>
<dbReference type="SUPFAM" id="SSF82714">
    <property type="entry name" value="Multidrug efflux transporter AcrB TolC docking domain, DN and DC subdomains"/>
    <property type="match status" value="2"/>
</dbReference>
<sequence>MKFFEAALKHRQITLLLTLIFIFAGIHSLLHMPRREDPKMTIRQGLVIMLYPGATALEMEEQVTKKVENLLFRYEEVKKDETESTIKDGKMIVQVELQEWLTNKDKFWSKARHDLIELKSELPPGVIGPIINSDFGDTIALLIAVSSPRHSYTELKDFVEIIEDELRPLPEVSKIKRYGMQQEQIYVTTDSSKLAQYGVTQGQVARALQSMNTITYAGEIKSHVAEIPIHISHLYGSVDQIRNQIIDISSGGQVVRLRDVAQIKRRYAEPDSFIRFNGQKALMISVEMQNGFNIVEFGQKVDQRLKIAEERIPSDVTVRKTIDQPQVVDRDINHFMEEFGIAIAAVILVTVLLMPLRVAVVAALAIPVTIVITFGFLDFFEINLQQMTLAGLIVVLGMVVDNAIVIVDDYVERLDQGSDTWKAAVRSVAELFVPVFSATLAIIFAFIPLNLILTGNTQEFLHTLPIAVLVALLVSMAVAVFLIPLLCHVFIKTGLHSKQKSKKRLSFLDRVQKGYDVILAGAFKRPIFTILLGILSVAGTMLVAKNIPVRMFPHTERDQFCLEIYMDKGTRLEATDRAVRKIEGLLAKDDRINDVTSFIGTASPRFYLTYAPQFPDINYAQILINTRTAQDTNALVKEMVVGLHDFLPNGEILVKQLAQGPPVDAPIEVRVTGDDLNAIRHIGADIATLLRNTKGTNFIRTTFQQDYYGLRVKVDDEVANRLGFSSQDIARILGGGFKGWPVSNLWEGDNPVGILLRLDKDLRGTFDDIDNTYLTSPVTGARVALRQLATLEPEWQMGRIRRRNGVRTLTVRSETQLGRLPNDVLAEIMPKIATMELPKGVTISYGGELEDQKTVIGQQSVSLLTSLVLIFMVLLFQFKGIRKSLIIMAGIPMSWFGGFMGLYLTGNPFSFTGFLGVISLSGLVVRNGIILVEYADKLAAADESRSLRSVAMDAGKRRMRPVFLTAMAAAMGVVPMIISGSPLWAPLGAVLAMGLVFGMALTLLVMPVLYWKVLQPRKKRDRKKARKTEILIPANH</sequence>
<dbReference type="Pfam" id="PF00873">
    <property type="entry name" value="ACR_tran"/>
    <property type="match status" value="1"/>
</dbReference>
<dbReference type="Proteomes" id="UP000425960">
    <property type="component" value="Chromosome"/>
</dbReference>
<dbReference type="Gene3D" id="3.30.2090.10">
    <property type="entry name" value="Multidrug efflux transporter AcrB TolC docking domain, DN and DC subdomains"/>
    <property type="match status" value="2"/>
</dbReference>
<feature type="transmembrane region" description="Helical" evidence="1">
    <location>
        <begin position="885"/>
        <end position="905"/>
    </location>
</feature>
<dbReference type="SUPFAM" id="SSF82693">
    <property type="entry name" value="Multidrug efflux transporter AcrB pore domain, PN1, PN2, PC1 and PC2 subdomains"/>
    <property type="match status" value="2"/>
</dbReference>
<dbReference type="SUPFAM" id="SSF82866">
    <property type="entry name" value="Multidrug efflux transporter AcrB transmembrane domain"/>
    <property type="match status" value="2"/>
</dbReference>
<gene>
    <name evidence="2" type="ORF">DSCO28_16200</name>
</gene>
<dbReference type="GO" id="GO:0005886">
    <property type="term" value="C:plasma membrane"/>
    <property type="evidence" value="ECO:0007669"/>
    <property type="project" value="TreeGrafter"/>
</dbReference>
<dbReference type="PANTHER" id="PTHR32063:SF18">
    <property type="entry name" value="CATION EFFLUX SYSTEM PROTEIN"/>
    <property type="match status" value="1"/>
</dbReference>
<dbReference type="Gene3D" id="3.30.70.1430">
    <property type="entry name" value="Multidrug efflux transporter AcrB pore domain"/>
    <property type="match status" value="2"/>
</dbReference>
<dbReference type="Gene3D" id="3.30.70.1440">
    <property type="entry name" value="Multidrug efflux transporter AcrB pore domain"/>
    <property type="match status" value="1"/>
</dbReference>
<keyword evidence="1" id="KW-0472">Membrane</keyword>
<feature type="transmembrane region" description="Helical" evidence="1">
    <location>
        <begin position="861"/>
        <end position="878"/>
    </location>
</feature>
<keyword evidence="1" id="KW-0812">Transmembrane</keyword>
<feature type="transmembrane region" description="Helical" evidence="1">
    <location>
        <begin position="962"/>
        <end position="984"/>
    </location>
</feature>
<reference evidence="2 3" key="1">
    <citation type="submission" date="2019-11" db="EMBL/GenBank/DDBJ databases">
        <title>Comparative genomics of hydrocarbon-degrading Desulfosarcina strains.</title>
        <authorList>
            <person name="Watanabe M."/>
            <person name="Kojima H."/>
            <person name="Fukui M."/>
        </authorList>
    </citation>
    <scope>NUCLEOTIDE SEQUENCE [LARGE SCALE GENOMIC DNA]</scope>
    <source>
        <strain evidence="2 3">28bB2T</strain>
    </source>
</reference>
<dbReference type="InterPro" id="IPR027463">
    <property type="entry name" value="AcrB_DN_DC_subdom"/>
</dbReference>
<proteinExistence type="predicted"/>
<evidence type="ECO:0000313" key="2">
    <source>
        <dbReference type="EMBL" id="BBO81054.1"/>
    </source>
</evidence>
<dbReference type="EMBL" id="AP021876">
    <property type="protein sequence ID" value="BBO81054.1"/>
    <property type="molecule type" value="Genomic_DNA"/>
</dbReference>
<feature type="transmembrane region" description="Helical" evidence="1">
    <location>
        <begin position="384"/>
        <end position="407"/>
    </location>
</feature>
<dbReference type="Gene3D" id="1.20.1640.10">
    <property type="entry name" value="Multidrug efflux transporter AcrB transmembrane domain"/>
    <property type="match status" value="2"/>
</dbReference>
<organism evidence="2 3">
    <name type="scientific">Desulfosarcina ovata subsp. sediminis</name>
    <dbReference type="NCBI Taxonomy" id="885957"/>
    <lineage>
        <taxon>Bacteria</taxon>
        <taxon>Pseudomonadati</taxon>
        <taxon>Thermodesulfobacteriota</taxon>
        <taxon>Desulfobacteria</taxon>
        <taxon>Desulfobacterales</taxon>
        <taxon>Desulfosarcinaceae</taxon>
        <taxon>Desulfosarcina</taxon>
    </lineage>
</organism>
<dbReference type="GO" id="GO:0042910">
    <property type="term" value="F:xenobiotic transmembrane transporter activity"/>
    <property type="evidence" value="ECO:0007669"/>
    <property type="project" value="TreeGrafter"/>
</dbReference>
<protein>
    <submittedName>
        <fullName evidence="2">Multidrug transporter AcrB</fullName>
    </submittedName>
</protein>